<evidence type="ECO:0000313" key="2">
    <source>
        <dbReference type="Proteomes" id="UP001152888"/>
    </source>
</evidence>
<sequence length="60" mass="6978">MQMLKRRSLSTITIFGSMDTILRKSYQKKKVDMSYYGTLMSDNDFNVQKRLTLRSGSPPL</sequence>
<evidence type="ECO:0000313" key="1">
    <source>
        <dbReference type="EMBL" id="CAH1983124.1"/>
    </source>
</evidence>
<gene>
    <name evidence="1" type="ORF">ACAOBT_LOCUS15385</name>
</gene>
<name>A0A9P0PGI7_ACAOB</name>
<comment type="caution">
    <text evidence="1">The sequence shown here is derived from an EMBL/GenBank/DDBJ whole genome shotgun (WGS) entry which is preliminary data.</text>
</comment>
<accession>A0A9P0PGI7</accession>
<dbReference type="AlphaFoldDB" id="A0A9P0PGI7"/>
<organism evidence="1 2">
    <name type="scientific">Acanthoscelides obtectus</name>
    <name type="common">Bean weevil</name>
    <name type="synonym">Bruchus obtectus</name>
    <dbReference type="NCBI Taxonomy" id="200917"/>
    <lineage>
        <taxon>Eukaryota</taxon>
        <taxon>Metazoa</taxon>
        <taxon>Ecdysozoa</taxon>
        <taxon>Arthropoda</taxon>
        <taxon>Hexapoda</taxon>
        <taxon>Insecta</taxon>
        <taxon>Pterygota</taxon>
        <taxon>Neoptera</taxon>
        <taxon>Endopterygota</taxon>
        <taxon>Coleoptera</taxon>
        <taxon>Polyphaga</taxon>
        <taxon>Cucujiformia</taxon>
        <taxon>Chrysomeloidea</taxon>
        <taxon>Chrysomelidae</taxon>
        <taxon>Bruchinae</taxon>
        <taxon>Bruchini</taxon>
        <taxon>Acanthoscelides</taxon>
    </lineage>
</organism>
<dbReference type="EMBL" id="CAKOFQ010006932">
    <property type="protein sequence ID" value="CAH1983124.1"/>
    <property type="molecule type" value="Genomic_DNA"/>
</dbReference>
<dbReference type="Proteomes" id="UP001152888">
    <property type="component" value="Unassembled WGS sequence"/>
</dbReference>
<keyword evidence="2" id="KW-1185">Reference proteome</keyword>
<protein>
    <submittedName>
        <fullName evidence="1">Uncharacterized protein</fullName>
    </submittedName>
</protein>
<proteinExistence type="predicted"/>
<reference evidence="1" key="1">
    <citation type="submission" date="2022-03" db="EMBL/GenBank/DDBJ databases">
        <authorList>
            <person name="Sayadi A."/>
        </authorList>
    </citation>
    <scope>NUCLEOTIDE SEQUENCE</scope>
</reference>